<keyword evidence="5" id="KW-0411">Iron-sulfur</keyword>
<reference evidence="7 8" key="1">
    <citation type="submission" date="2018-08" db="EMBL/GenBank/DDBJ databases">
        <title>Meiothermus cateniformans JCM 15151 genome sequencing project.</title>
        <authorList>
            <person name="Da Costa M.S."/>
            <person name="Albuquerque L."/>
            <person name="Raposo P."/>
            <person name="Froufe H.J.C."/>
            <person name="Barroso C.S."/>
            <person name="Egas C."/>
        </authorList>
    </citation>
    <scope>NUCLEOTIDE SEQUENCE [LARGE SCALE GENOMIC DNA]</scope>
    <source>
        <strain evidence="7 8">JCM 15151</strain>
    </source>
</reference>
<dbReference type="FunFam" id="1.10.150.120:FF:000003">
    <property type="entry name" value="Carbon monoxide dehydrogenase, small subunit"/>
    <property type="match status" value="1"/>
</dbReference>
<accession>A0A399E195</accession>
<dbReference type="AlphaFoldDB" id="A0A399E195"/>
<evidence type="ECO:0000256" key="2">
    <source>
        <dbReference type="ARBA" id="ARBA00022723"/>
    </source>
</evidence>
<dbReference type="InterPro" id="IPR036884">
    <property type="entry name" value="2Fe-2S-bd_dom_sf"/>
</dbReference>
<dbReference type="Gene3D" id="1.10.150.120">
    <property type="entry name" value="[2Fe-2S]-binding domain"/>
    <property type="match status" value="1"/>
</dbReference>
<dbReference type="Gene3D" id="3.10.20.30">
    <property type="match status" value="1"/>
</dbReference>
<evidence type="ECO:0000256" key="1">
    <source>
        <dbReference type="ARBA" id="ARBA00022714"/>
    </source>
</evidence>
<dbReference type="GO" id="GO:0051537">
    <property type="term" value="F:2 iron, 2 sulfur cluster binding"/>
    <property type="evidence" value="ECO:0007669"/>
    <property type="project" value="UniProtKB-KW"/>
</dbReference>
<dbReference type="FunFam" id="3.10.20.30:FF:000020">
    <property type="entry name" value="Xanthine dehydrogenase iron-sulfur subunit"/>
    <property type="match status" value="1"/>
</dbReference>
<keyword evidence="3 7" id="KW-0560">Oxidoreductase</keyword>
<dbReference type="Proteomes" id="UP000266089">
    <property type="component" value="Unassembled WGS sequence"/>
</dbReference>
<organism evidence="7 8">
    <name type="scientific">Meiothermus taiwanensis</name>
    <dbReference type="NCBI Taxonomy" id="172827"/>
    <lineage>
        <taxon>Bacteria</taxon>
        <taxon>Thermotogati</taxon>
        <taxon>Deinococcota</taxon>
        <taxon>Deinococci</taxon>
        <taxon>Thermales</taxon>
        <taxon>Thermaceae</taxon>
        <taxon>Meiothermus</taxon>
    </lineage>
</organism>
<dbReference type="EC" id="1.2.5.3" evidence="7"/>
<evidence type="ECO:0000256" key="3">
    <source>
        <dbReference type="ARBA" id="ARBA00023002"/>
    </source>
</evidence>
<dbReference type="CDD" id="cd00207">
    <property type="entry name" value="fer2"/>
    <property type="match status" value="1"/>
</dbReference>
<keyword evidence="1" id="KW-0001">2Fe-2S</keyword>
<dbReference type="OrthoDB" id="9796880at2"/>
<dbReference type="Pfam" id="PF01799">
    <property type="entry name" value="Fer2_2"/>
    <property type="match status" value="1"/>
</dbReference>
<dbReference type="RefSeq" id="WP_027886831.1">
    <property type="nucleotide sequence ID" value="NZ_JBHSXZ010000002.1"/>
</dbReference>
<dbReference type="InterPro" id="IPR012675">
    <property type="entry name" value="Beta-grasp_dom_sf"/>
</dbReference>
<sequence>MAEKVQIKVVVNGVEHHSEVEPRLLLVHYLRETLGLTGTHVGCDTSQCGACTVHLDGQAVKSCTLFAVQADGSSITTIEGLGSVDSLHPVQEGFWEMHGLQCGFCTPGMIMAAADLLNRNPQPSEEEIRHALEGNLCRCTGYHNIVRAVQYAANKMAGKVGVAADD</sequence>
<keyword evidence="4" id="KW-0408">Iron</keyword>
<evidence type="ECO:0000259" key="6">
    <source>
        <dbReference type="PROSITE" id="PS51085"/>
    </source>
</evidence>
<dbReference type="InterPro" id="IPR051452">
    <property type="entry name" value="Diverse_Oxidoreductases"/>
</dbReference>
<dbReference type="EMBL" id="QWKX01000015">
    <property type="protein sequence ID" value="RIH78397.1"/>
    <property type="molecule type" value="Genomic_DNA"/>
</dbReference>
<dbReference type="PANTHER" id="PTHR44379">
    <property type="entry name" value="OXIDOREDUCTASE WITH IRON-SULFUR SUBUNIT"/>
    <property type="match status" value="1"/>
</dbReference>
<dbReference type="InterPro" id="IPR036010">
    <property type="entry name" value="2Fe-2S_ferredoxin-like_sf"/>
</dbReference>
<evidence type="ECO:0000313" key="7">
    <source>
        <dbReference type="EMBL" id="RIH78397.1"/>
    </source>
</evidence>
<dbReference type="InterPro" id="IPR001041">
    <property type="entry name" value="2Fe-2S_ferredoxin-type"/>
</dbReference>
<dbReference type="GO" id="GO:0046872">
    <property type="term" value="F:metal ion binding"/>
    <property type="evidence" value="ECO:0007669"/>
    <property type="project" value="UniProtKB-KW"/>
</dbReference>
<dbReference type="PANTHER" id="PTHR44379:SF5">
    <property type="entry name" value="OXIDOREDUCTASE WITH IRON-SULFUR SUBUNIT"/>
    <property type="match status" value="1"/>
</dbReference>
<keyword evidence="2" id="KW-0479">Metal-binding</keyword>
<dbReference type="SUPFAM" id="SSF47741">
    <property type="entry name" value="CO dehydrogenase ISP C-domain like"/>
    <property type="match status" value="1"/>
</dbReference>
<protein>
    <submittedName>
        <fullName evidence="7">Carbon monoxide dehydrogenase small chain</fullName>
        <ecNumber evidence="7">1.2.5.3</ecNumber>
    </submittedName>
</protein>
<evidence type="ECO:0000313" key="8">
    <source>
        <dbReference type="Proteomes" id="UP000266089"/>
    </source>
</evidence>
<dbReference type="PROSITE" id="PS51085">
    <property type="entry name" value="2FE2S_FER_2"/>
    <property type="match status" value="1"/>
</dbReference>
<evidence type="ECO:0000256" key="4">
    <source>
        <dbReference type="ARBA" id="ARBA00023004"/>
    </source>
</evidence>
<feature type="domain" description="2Fe-2S ferredoxin-type" evidence="6">
    <location>
        <begin position="5"/>
        <end position="81"/>
    </location>
</feature>
<name>A0A399E195_9DEIN</name>
<dbReference type="Pfam" id="PF00111">
    <property type="entry name" value="Fer2"/>
    <property type="match status" value="1"/>
</dbReference>
<dbReference type="SUPFAM" id="SSF54292">
    <property type="entry name" value="2Fe-2S ferredoxin-like"/>
    <property type="match status" value="1"/>
</dbReference>
<dbReference type="InterPro" id="IPR002888">
    <property type="entry name" value="2Fe-2S-bd"/>
</dbReference>
<proteinExistence type="predicted"/>
<comment type="caution">
    <text evidence="7">The sequence shown here is derived from an EMBL/GenBank/DDBJ whole genome shotgun (WGS) entry which is preliminary data.</text>
</comment>
<evidence type="ECO:0000256" key="5">
    <source>
        <dbReference type="ARBA" id="ARBA00023014"/>
    </source>
</evidence>
<dbReference type="GO" id="GO:0008805">
    <property type="term" value="F:carbon-monoxide oxygenase activity"/>
    <property type="evidence" value="ECO:0007669"/>
    <property type="project" value="UniProtKB-EC"/>
</dbReference>
<gene>
    <name evidence="7" type="primary">cutS_2</name>
    <name evidence="7" type="ORF">Mcate_00852</name>
</gene>